<dbReference type="Gene3D" id="3.20.20.140">
    <property type="entry name" value="Metal-dependent hydrolases"/>
    <property type="match status" value="1"/>
</dbReference>
<dbReference type="SUPFAM" id="SSF51556">
    <property type="entry name" value="Metallo-dependent hydrolases"/>
    <property type="match status" value="1"/>
</dbReference>
<protein>
    <recommendedName>
        <fullName evidence="4">Amidohydrolase 3 domain-containing protein</fullName>
    </recommendedName>
</protein>
<dbReference type="InterPro" id="IPR052349">
    <property type="entry name" value="Metallo-hydrolase_Enzymes"/>
</dbReference>
<dbReference type="PANTHER" id="PTHR32027:SF0">
    <property type="entry name" value="CYTOSINE DEAMINASE"/>
    <property type="match status" value="1"/>
</dbReference>
<organism evidence="2 3">
    <name type="scientific">Hericium alpestre</name>
    <dbReference type="NCBI Taxonomy" id="135208"/>
    <lineage>
        <taxon>Eukaryota</taxon>
        <taxon>Fungi</taxon>
        <taxon>Dikarya</taxon>
        <taxon>Basidiomycota</taxon>
        <taxon>Agaricomycotina</taxon>
        <taxon>Agaricomycetes</taxon>
        <taxon>Russulales</taxon>
        <taxon>Hericiaceae</taxon>
        <taxon>Hericium</taxon>
    </lineage>
</organism>
<dbReference type="Proteomes" id="UP000298061">
    <property type="component" value="Unassembled WGS sequence"/>
</dbReference>
<feature type="transmembrane region" description="Helical" evidence="1">
    <location>
        <begin position="461"/>
        <end position="479"/>
    </location>
</feature>
<evidence type="ECO:0000313" key="2">
    <source>
        <dbReference type="EMBL" id="TFY74121.1"/>
    </source>
</evidence>
<accession>A0A4Y9ZJU4</accession>
<dbReference type="EMBL" id="SFCI01002288">
    <property type="protein sequence ID" value="TFY74121.1"/>
    <property type="molecule type" value="Genomic_DNA"/>
</dbReference>
<dbReference type="GO" id="GO:0016814">
    <property type="term" value="F:hydrolase activity, acting on carbon-nitrogen (but not peptide) bonds, in cyclic amidines"/>
    <property type="evidence" value="ECO:0007669"/>
    <property type="project" value="TreeGrafter"/>
</dbReference>
<comment type="caution">
    <text evidence="2">The sequence shown here is derived from an EMBL/GenBank/DDBJ whole genome shotgun (WGS) entry which is preliminary data.</text>
</comment>
<evidence type="ECO:0000313" key="3">
    <source>
        <dbReference type="Proteomes" id="UP000298061"/>
    </source>
</evidence>
<reference evidence="2 3" key="1">
    <citation type="submission" date="2019-02" db="EMBL/GenBank/DDBJ databases">
        <title>Genome sequencing of the rare red list fungi Hericium alpestre (H. flagellum).</title>
        <authorList>
            <person name="Buettner E."/>
            <person name="Kellner H."/>
        </authorList>
    </citation>
    <scope>NUCLEOTIDE SEQUENCE [LARGE SCALE GENOMIC DNA]</scope>
    <source>
        <strain evidence="2 3">DSM 108284</strain>
    </source>
</reference>
<evidence type="ECO:0008006" key="4">
    <source>
        <dbReference type="Google" id="ProtNLM"/>
    </source>
</evidence>
<dbReference type="PANTHER" id="PTHR32027">
    <property type="entry name" value="CYTOSINE DEAMINASE"/>
    <property type="match status" value="1"/>
</dbReference>
<keyword evidence="1" id="KW-0472">Membrane</keyword>
<keyword evidence="1" id="KW-0812">Transmembrane</keyword>
<dbReference type="AlphaFoldDB" id="A0A4Y9ZJU4"/>
<evidence type="ECO:0000256" key="1">
    <source>
        <dbReference type="SAM" id="Phobius"/>
    </source>
</evidence>
<gene>
    <name evidence="2" type="ORF">EWM64_g9891</name>
</gene>
<dbReference type="STRING" id="135208.A0A4Y9ZJU4"/>
<dbReference type="OrthoDB" id="10266980at2759"/>
<keyword evidence="1" id="KW-1133">Transmembrane helix</keyword>
<name>A0A4Y9ZJU4_9AGAM</name>
<dbReference type="InterPro" id="IPR032466">
    <property type="entry name" value="Metal_Hydrolase"/>
</dbReference>
<sequence>MQAKDSGILIIRNVRQAVNDNQHKTYDLYCASGVVTAIYEKEPTDDAWPPRIFKEHLESLLYTQIDLKGKGIILPSTFQEALEVTTKAKADFGKHIDDVYARGRRLVVESLECGVTVMRAHVEVDRTVQLRCLDVALRLKEEFHACCDIQISVFAQDPLFEDTDAEEPGSNYRLLEDAAGTSGVSVVGSAPYVESKLVQSQENISLILRLAARKQLHADFHLDYNVDASSPPLIYDLLDLMRSLRWTQQSPKDEPRMVTIGHGTRYTLFNGAEWNQLKECIGDLPVALVALPQSDMYMMGKGGGDRAVLPPRATLPVPFVASRGIRVALSVNNVDNAFTPQGSVDPLGLCPLGVTVYQDASETACTTLLKSVSTEAKYAIGLRQPAASKSLSISQGDPADFVILHENSSVRSAVLNPCYTRTTIRAGRVVAYRRAERWSAIADPTKGRPLYRRLLVFMDEMSLWCAGFVLVVAYVVWAARQELHPAGTK</sequence>
<keyword evidence="3" id="KW-1185">Reference proteome</keyword>
<proteinExistence type="predicted"/>